<gene>
    <name evidence="7" type="ORF">SAMN02745133_00323</name>
</gene>
<feature type="transmembrane region" description="Helical" evidence="5">
    <location>
        <begin position="118"/>
        <end position="136"/>
    </location>
</feature>
<evidence type="ECO:0000256" key="2">
    <source>
        <dbReference type="ARBA" id="ARBA00022692"/>
    </source>
</evidence>
<dbReference type="AlphaFoldDB" id="A0A1M4T228"/>
<evidence type="ECO:0000256" key="6">
    <source>
        <dbReference type="SAM" id="MobiDB-lite"/>
    </source>
</evidence>
<accession>A0A1M4T228</accession>
<evidence type="ECO:0000313" key="7">
    <source>
        <dbReference type="EMBL" id="SHE38455.1"/>
    </source>
</evidence>
<dbReference type="GO" id="GO:0005886">
    <property type="term" value="C:plasma membrane"/>
    <property type="evidence" value="ECO:0007669"/>
    <property type="project" value="UniProtKB-SubCell"/>
</dbReference>
<feature type="compositionally biased region" description="Low complexity" evidence="6">
    <location>
        <begin position="867"/>
        <end position="882"/>
    </location>
</feature>
<keyword evidence="1 5" id="KW-1003">Cell membrane</keyword>
<dbReference type="RefSeq" id="WP_073234640.1">
    <property type="nucleotide sequence ID" value="NZ_FQUY01000001.1"/>
</dbReference>
<feature type="transmembrane region" description="Helical" evidence="5">
    <location>
        <begin position="7"/>
        <end position="33"/>
    </location>
</feature>
<evidence type="ECO:0000256" key="5">
    <source>
        <dbReference type="HAMAP-Rule" id="MF_01600"/>
    </source>
</evidence>
<dbReference type="OrthoDB" id="9763654at2"/>
<dbReference type="InterPro" id="IPR005372">
    <property type="entry name" value="UPF0182"/>
</dbReference>
<evidence type="ECO:0000256" key="1">
    <source>
        <dbReference type="ARBA" id="ARBA00022475"/>
    </source>
</evidence>
<dbReference type="HAMAP" id="MF_01600">
    <property type="entry name" value="UPF0182"/>
    <property type="match status" value="1"/>
</dbReference>
<dbReference type="PANTHER" id="PTHR39344">
    <property type="entry name" value="UPF0182 PROTEIN SLL1060"/>
    <property type="match status" value="1"/>
</dbReference>
<keyword evidence="2 5" id="KW-0812">Transmembrane</keyword>
<dbReference type="STRING" id="1121429.SAMN02745133_00323"/>
<feature type="transmembrane region" description="Helical" evidence="5">
    <location>
        <begin position="176"/>
        <end position="197"/>
    </location>
</feature>
<evidence type="ECO:0000256" key="3">
    <source>
        <dbReference type="ARBA" id="ARBA00022989"/>
    </source>
</evidence>
<keyword evidence="3 5" id="KW-1133">Transmembrane helix</keyword>
<feature type="transmembrane region" description="Helical" evidence="5">
    <location>
        <begin position="291"/>
        <end position="311"/>
    </location>
</feature>
<evidence type="ECO:0000256" key="4">
    <source>
        <dbReference type="ARBA" id="ARBA00023136"/>
    </source>
</evidence>
<comment type="similarity">
    <text evidence="5">Belongs to the UPF0182 family.</text>
</comment>
<dbReference type="GO" id="GO:0005576">
    <property type="term" value="C:extracellular region"/>
    <property type="evidence" value="ECO:0007669"/>
    <property type="project" value="TreeGrafter"/>
</dbReference>
<reference evidence="8" key="1">
    <citation type="submission" date="2016-11" db="EMBL/GenBank/DDBJ databases">
        <authorList>
            <person name="Varghese N."/>
            <person name="Submissions S."/>
        </authorList>
    </citation>
    <scope>NUCLEOTIDE SEQUENCE [LARGE SCALE GENOMIC DNA]</scope>
    <source>
        <strain evidence="8">DSM 12395</strain>
    </source>
</reference>
<evidence type="ECO:0000313" key="8">
    <source>
        <dbReference type="Proteomes" id="UP000184148"/>
    </source>
</evidence>
<feature type="transmembrane region" description="Helical" evidence="5">
    <location>
        <begin position="53"/>
        <end position="73"/>
    </location>
</feature>
<name>A0A1M4T228_9FIRM</name>
<dbReference type="Pfam" id="PF03699">
    <property type="entry name" value="UPF0182"/>
    <property type="match status" value="1"/>
</dbReference>
<comment type="subcellular location">
    <subcellularLocation>
        <location evidence="5">Cell membrane</location>
        <topology evidence="5">Multi-pass membrane protein</topology>
    </subcellularLocation>
</comment>
<keyword evidence="4 5" id="KW-0472">Membrane</keyword>
<feature type="region of interest" description="Disordered" evidence="6">
    <location>
        <begin position="858"/>
        <end position="882"/>
    </location>
</feature>
<dbReference type="Proteomes" id="UP000184148">
    <property type="component" value="Unassembled WGS sequence"/>
</dbReference>
<feature type="transmembrane region" description="Helical" evidence="5">
    <location>
        <begin position="217"/>
        <end position="234"/>
    </location>
</feature>
<sequence length="931" mass="106149">MQRGSRFSLGLVILVGALLLSLVGWGAGLYIDWLWFSALKYPQVFITKILSEIGLRVLIGAIMFVLLLVNLMLTKKSVLQAIQSSKSFRPFYHDDDNVITINQPNYPNWREQITPGRLTAVFAAVSLVLGFLYSTTVTGQWTTVLKYFNQTVFGSADPIFNKDIGFYVFSLPFYEFLYRLLASAIFINILLVALVYLVTDTARGGLAKIFRFPAARYHLSVLAALFFILKSWGYRLDQFGLLYSTGGVVHGAGYTDIHATLLAYKVLTVLSLITALVIIANIFLKRFRLAAYAIGGLLLASILLGGVYPAIIQKFVVLPNEFTREAPYIANNIKLTQQAYQLDTIEQRDFPAGRTLQARDIQENRNTIENIRLWDWRPLQQTYSQLQEMRLYYEFKNIDIDRYQIDGQYRQVMLALREMNQDQLPQQAKTWINQRLKYTHGYGVAMSPVNEVSGEGLPHFFLKDIPPVATTGIKVTRPEIYYGESDDGYVIVNTKTEEFDYPKGDGNAYSKYEGTGGVKINSIFRKLLFAINFADYKLLLTSDITNDSQVLFYRNIKERVPKIAPFLSYDSDPYPVINARGEIIWLWDAYTVSDMYPYSEPFDNRGNNYIRNSVKVTVNAYNGDVNFYIADARDPIIQTYSKIFPGMFKSLDQMPSDLRSHIRYPEDLFLIQCRMYTLYHMTDPQVFYNREDKWTLPTEKVGTEEKPMEAYYTITVLPGEQKPEYILIMPFNPQNKKNMIAWLAARSDGENYGKMIVYEFPKQELVYGPMQIEARIDQDTTISQQLTLWDQRGSSVIRGNLLVIPVKDSLLYVEPLYLQSEQSKMPELRRVIVASGDKIVMEPTLDLALQRIFGEGAALPAPPKQGAPPQTGQTGQQQPAPQATLKELAAEANRLYDEAQARLKAGDWSGYGQSLNQLKEILTKLQEQTSQ</sequence>
<dbReference type="PANTHER" id="PTHR39344:SF1">
    <property type="entry name" value="UPF0182 PROTEIN SLL1060"/>
    <property type="match status" value="1"/>
</dbReference>
<organism evidence="7 8">
    <name type="scientific">Desulforamulus putei DSM 12395</name>
    <dbReference type="NCBI Taxonomy" id="1121429"/>
    <lineage>
        <taxon>Bacteria</taxon>
        <taxon>Bacillati</taxon>
        <taxon>Bacillota</taxon>
        <taxon>Clostridia</taxon>
        <taxon>Eubacteriales</taxon>
        <taxon>Peptococcaceae</taxon>
        <taxon>Desulforamulus</taxon>
    </lineage>
</organism>
<proteinExistence type="inferred from homology"/>
<feature type="transmembrane region" description="Helical" evidence="5">
    <location>
        <begin position="262"/>
        <end position="284"/>
    </location>
</feature>
<keyword evidence="8" id="KW-1185">Reference proteome</keyword>
<protein>
    <recommendedName>
        <fullName evidence="5">UPF0182 protein SAMN02745133_00323</fullName>
    </recommendedName>
</protein>
<dbReference type="EMBL" id="FQUY01000001">
    <property type="protein sequence ID" value="SHE38455.1"/>
    <property type="molecule type" value="Genomic_DNA"/>
</dbReference>